<sequence>MAQSKQAGATFVLLLLMGVIHASMSSDSPMDSQSSPQSSSKGHCCNECYMGQPGTPGIPGNPGFNGNQGPMGPKGEPGFGLQGPKGDTGDPGEKGNSGEPGVRGPPGKVGPSGVYGDKGEKGGKGEPGDTSLVTPAPPSVVGFSAWKSEVLTGNLNDVVIFDHVVTNVGGGYSSQTGIFTCTIPGLYFFTASLLSQNNRRTLYVKLRKNDEMIVSLYTNDPAIHRQVSNSVVIDLAAGDRIWLAFGGQNVGFFGNVNRHSFFSGFLLQPM</sequence>
<dbReference type="InterPro" id="IPR008160">
    <property type="entry name" value="Collagen"/>
</dbReference>
<dbReference type="EnsemblMetazoa" id="XM_038196504.1">
    <property type="protein sequence ID" value="XP_038052432.1"/>
    <property type="gene ID" value="LOC119725144"/>
</dbReference>
<evidence type="ECO:0000256" key="1">
    <source>
        <dbReference type="ARBA" id="ARBA00004613"/>
    </source>
</evidence>
<evidence type="ECO:0000259" key="7">
    <source>
        <dbReference type="PROSITE" id="PS50871"/>
    </source>
</evidence>
<accession>A0A913ZKV5</accession>
<evidence type="ECO:0000313" key="9">
    <source>
        <dbReference type="Proteomes" id="UP000887568"/>
    </source>
</evidence>
<dbReference type="InterPro" id="IPR050392">
    <property type="entry name" value="Collagen/C1q_domain"/>
</dbReference>
<evidence type="ECO:0000256" key="2">
    <source>
        <dbReference type="ARBA" id="ARBA00022525"/>
    </source>
</evidence>
<evidence type="ECO:0000256" key="5">
    <source>
        <dbReference type="SAM" id="MobiDB-lite"/>
    </source>
</evidence>
<dbReference type="Proteomes" id="UP000887568">
    <property type="component" value="Unplaced"/>
</dbReference>
<evidence type="ECO:0000313" key="8">
    <source>
        <dbReference type="EnsemblMetazoa" id="XP_038052432.1"/>
    </source>
</evidence>
<dbReference type="PANTHER" id="PTHR15427:SF52">
    <property type="entry name" value="C1Q DOMAIN-CONTAINING PROTEIN"/>
    <property type="match status" value="1"/>
</dbReference>
<protein>
    <recommendedName>
        <fullName evidence="7">C1q domain-containing protein</fullName>
    </recommendedName>
</protein>
<dbReference type="PROSITE" id="PS50871">
    <property type="entry name" value="C1Q"/>
    <property type="match status" value="1"/>
</dbReference>
<dbReference type="Pfam" id="PF01391">
    <property type="entry name" value="Collagen"/>
    <property type="match status" value="1"/>
</dbReference>
<feature type="compositionally biased region" description="Basic and acidic residues" evidence="5">
    <location>
        <begin position="117"/>
        <end position="127"/>
    </location>
</feature>
<dbReference type="PRINTS" id="PR00007">
    <property type="entry name" value="COMPLEMNTC1Q"/>
</dbReference>
<feature type="compositionally biased region" description="Low complexity" evidence="5">
    <location>
        <begin position="99"/>
        <end position="115"/>
    </location>
</feature>
<evidence type="ECO:0000256" key="3">
    <source>
        <dbReference type="ARBA" id="ARBA00022729"/>
    </source>
</evidence>
<dbReference type="Gene3D" id="2.60.120.40">
    <property type="match status" value="1"/>
</dbReference>
<dbReference type="SUPFAM" id="SSF49842">
    <property type="entry name" value="TNF-like"/>
    <property type="match status" value="1"/>
</dbReference>
<dbReference type="SMART" id="SM00110">
    <property type="entry name" value="C1Q"/>
    <property type="match status" value="1"/>
</dbReference>
<dbReference type="AlphaFoldDB" id="A0A913ZKV5"/>
<dbReference type="InterPro" id="IPR001073">
    <property type="entry name" value="C1q_dom"/>
</dbReference>
<feature type="domain" description="C1q" evidence="7">
    <location>
        <begin position="136"/>
        <end position="270"/>
    </location>
</feature>
<dbReference type="PANTHER" id="PTHR15427">
    <property type="entry name" value="EMILIN ELASTIN MICROFIBRIL INTERFACE-LOCATED PROTEIN ELASTIN MICROFIBRIL INTERFACER"/>
    <property type="match status" value="1"/>
</dbReference>
<dbReference type="OMA" id="GHCCNEC"/>
<dbReference type="GeneID" id="119725144"/>
<keyword evidence="3 6" id="KW-0732">Signal</keyword>
<proteinExistence type="predicted"/>
<organism evidence="8 9">
    <name type="scientific">Patiria miniata</name>
    <name type="common">Bat star</name>
    <name type="synonym">Asterina miniata</name>
    <dbReference type="NCBI Taxonomy" id="46514"/>
    <lineage>
        <taxon>Eukaryota</taxon>
        <taxon>Metazoa</taxon>
        <taxon>Echinodermata</taxon>
        <taxon>Eleutherozoa</taxon>
        <taxon>Asterozoa</taxon>
        <taxon>Asteroidea</taxon>
        <taxon>Valvatacea</taxon>
        <taxon>Valvatida</taxon>
        <taxon>Asterinidae</taxon>
        <taxon>Patiria</taxon>
    </lineage>
</organism>
<dbReference type="Pfam" id="PF00386">
    <property type="entry name" value="C1q"/>
    <property type="match status" value="1"/>
</dbReference>
<name>A0A913ZKV5_PATMI</name>
<feature type="compositionally biased region" description="Low complexity" evidence="5">
    <location>
        <begin position="61"/>
        <end position="73"/>
    </location>
</feature>
<dbReference type="InterPro" id="IPR008983">
    <property type="entry name" value="Tumour_necrosis_fac-like_dom"/>
</dbReference>
<evidence type="ECO:0000256" key="4">
    <source>
        <dbReference type="ARBA" id="ARBA00023119"/>
    </source>
</evidence>
<feature type="signal peptide" evidence="6">
    <location>
        <begin position="1"/>
        <end position="22"/>
    </location>
</feature>
<keyword evidence="2" id="KW-0964">Secreted</keyword>
<feature type="chain" id="PRO_5036995886" description="C1q domain-containing protein" evidence="6">
    <location>
        <begin position="23"/>
        <end position="270"/>
    </location>
</feature>
<feature type="region of interest" description="Disordered" evidence="5">
    <location>
        <begin position="56"/>
        <end position="135"/>
    </location>
</feature>
<comment type="subcellular location">
    <subcellularLocation>
        <location evidence="1">Secreted</location>
    </subcellularLocation>
</comment>
<evidence type="ECO:0000256" key="6">
    <source>
        <dbReference type="SAM" id="SignalP"/>
    </source>
</evidence>
<dbReference type="RefSeq" id="XP_038052432.1">
    <property type="nucleotide sequence ID" value="XM_038196504.1"/>
</dbReference>
<dbReference type="OrthoDB" id="6154955at2759"/>
<dbReference type="GO" id="GO:0005576">
    <property type="term" value="C:extracellular region"/>
    <property type="evidence" value="ECO:0007669"/>
    <property type="project" value="UniProtKB-SubCell"/>
</dbReference>
<reference evidence="8" key="1">
    <citation type="submission" date="2022-11" db="UniProtKB">
        <authorList>
            <consortium name="EnsemblMetazoa"/>
        </authorList>
    </citation>
    <scope>IDENTIFICATION</scope>
</reference>
<keyword evidence="9" id="KW-1185">Reference proteome</keyword>
<keyword evidence="4" id="KW-0176">Collagen</keyword>